<organism evidence="3 4">
    <name type="scientific">Polyangium spumosum</name>
    <dbReference type="NCBI Taxonomy" id="889282"/>
    <lineage>
        <taxon>Bacteria</taxon>
        <taxon>Pseudomonadati</taxon>
        <taxon>Myxococcota</taxon>
        <taxon>Polyangia</taxon>
        <taxon>Polyangiales</taxon>
        <taxon>Polyangiaceae</taxon>
        <taxon>Polyangium</taxon>
    </lineage>
</organism>
<evidence type="ECO:0000256" key="1">
    <source>
        <dbReference type="SAM" id="MobiDB-lite"/>
    </source>
</evidence>
<sequence>MATKKDTQKADGGGEGSAKSDVLREPAERLYANELEAIAAADKFERPPGWRLSPKAVLLYIMGGKVGETNILPKYVGSSRIVEIAIATLATDRALLLIGEPGTAKSWLSEHLAAAICNDSQLLVQGTAGTTEEQVRYSWNYALLLAEGPSPKALVPSPIHRALEAGKLVRFEEITRCPSEVQDALITLLSEKVLAVPELGVHVQAKRGFNVIATANTRDRGVNDMSAALKRRFNIVVLPVPSDIDTEVSIVARRVREIGSSLRLPAAPPAEEAVRRVVQVFQELRRGQTIDGKQKLKSPSGVLSTAEAISVLGNGMALAGHFGSGRVSDRDLAAGLLGAIVKEDSKDEAVFVEYLENVMKKRGGAWEPLYTACKELV</sequence>
<dbReference type="Pfam" id="PF07728">
    <property type="entry name" value="AAA_5"/>
    <property type="match status" value="1"/>
</dbReference>
<gene>
    <name evidence="3" type="ORF">GF068_22455</name>
</gene>
<dbReference type="InterPro" id="IPR050764">
    <property type="entry name" value="CbbQ/NirQ/NorQ/GpvN"/>
</dbReference>
<dbReference type="AlphaFoldDB" id="A0A6N7PRU6"/>
<dbReference type="InterPro" id="IPR011704">
    <property type="entry name" value="ATPase_dyneun-rel_AAA"/>
</dbReference>
<proteinExistence type="predicted"/>
<reference evidence="3 4" key="1">
    <citation type="submission" date="2019-10" db="EMBL/GenBank/DDBJ databases">
        <title>A soil myxobacterium in the family Polyangiaceae.</title>
        <authorList>
            <person name="Li Y."/>
            <person name="Wang J."/>
        </authorList>
    </citation>
    <scope>NUCLEOTIDE SEQUENCE [LARGE SCALE GENOMIC DNA]</scope>
    <source>
        <strain evidence="3 4">DSM 14734</strain>
    </source>
</reference>
<dbReference type="Gene3D" id="3.40.50.300">
    <property type="entry name" value="P-loop containing nucleotide triphosphate hydrolases"/>
    <property type="match status" value="1"/>
</dbReference>
<dbReference type="OrthoDB" id="9768555at2"/>
<accession>A0A6N7PRU6</accession>
<evidence type="ECO:0000313" key="3">
    <source>
        <dbReference type="EMBL" id="MRG94659.1"/>
    </source>
</evidence>
<protein>
    <submittedName>
        <fullName evidence="3">AAA domain-containing protein</fullName>
    </submittedName>
</protein>
<evidence type="ECO:0000259" key="2">
    <source>
        <dbReference type="Pfam" id="PF07728"/>
    </source>
</evidence>
<feature type="domain" description="ATPase dynein-related AAA" evidence="2">
    <location>
        <begin position="95"/>
        <end position="233"/>
    </location>
</feature>
<dbReference type="SUPFAM" id="SSF52540">
    <property type="entry name" value="P-loop containing nucleoside triphosphate hydrolases"/>
    <property type="match status" value="1"/>
</dbReference>
<name>A0A6N7PRU6_9BACT</name>
<dbReference type="PANTHER" id="PTHR42759:SF1">
    <property type="entry name" value="MAGNESIUM-CHELATASE SUBUNIT CHLD"/>
    <property type="match status" value="1"/>
</dbReference>
<dbReference type="GO" id="GO:0016887">
    <property type="term" value="F:ATP hydrolysis activity"/>
    <property type="evidence" value="ECO:0007669"/>
    <property type="project" value="InterPro"/>
</dbReference>
<dbReference type="GO" id="GO:0005524">
    <property type="term" value="F:ATP binding"/>
    <property type="evidence" value="ECO:0007669"/>
    <property type="project" value="InterPro"/>
</dbReference>
<dbReference type="EMBL" id="WJIE01000006">
    <property type="protein sequence ID" value="MRG94659.1"/>
    <property type="molecule type" value="Genomic_DNA"/>
</dbReference>
<comment type="caution">
    <text evidence="3">The sequence shown here is derived from an EMBL/GenBank/DDBJ whole genome shotgun (WGS) entry which is preliminary data.</text>
</comment>
<dbReference type="RefSeq" id="WP_153821485.1">
    <property type="nucleotide sequence ID" value="NZ_WJIE01000006.1"/>
</dbReference>
<dbReference type="InterPro" id="IPR027417">
    <property type="entry name" value="P-loop_NTPase"/>
</dbReference>
<feature type="region of interest" description="Disordered" evidence="1">
    <location>
        <begin position="1"/>
        <end position="24"/>
    </location>
</feature>
<dbReference type="Proteomes" id="UP000440224">
    <property type="component" value="Unassembled WGS sequence"/>
</dbReference>
<evidence type="ECO:0000313" key="4">
    <source>
        <dbReference type="Proteomes" id="UP000440224"/>
    </source>
</evidence>
<keyword evidence="4" id="KW-1185">Reference proteome</keyword>
<dbReference type="PANTHER" id="PTHR42759">
    <property type="entry name" value="MOXR FAMILY PROTEIN"/>
    <property type="match status" value="1"/>
</dbReference>